<dbReference type="PANTHER" id="PTHR13710:SF105">
    <property type="entry name" value="ATP-DEPENDENT DNA HELICASE Q1"/>
    <property type="match status" value="1"/>
</dbReference>
<keyword evidence="4" id="KW-0238">DNA-binding</keyword>
<evidence type="ECO:0000259" key="9">
    <source>
        <dbReference type="PROSITE" id="PS51192"/>
    </source>
</evidence>
<dbReference type="Proteomes" id="UP000008783">
    <property type="component" value="Unassembled WGS sequence"/>
</dbReference>
<evidence type="ECO:0000256" key="3">
    <source>
        <dbReference type="ARBA" id="ARBA00022840"/>
    </source>
</evidence>
<dbReference type="InParanoid" id="E3KK82"/>
<dbReference type="SMART" id="SM00487">
    <property type="entry name" value="DEXDc"/>
    <property type="match status" value="1"/>
</dbReference>
<dbReference type="GO" id="GO:0006260">
    <property type="term" value="P:DNA replication"/>
    <property type="evidence" value="ECO:0000318"/>
    <property type="project" value="GO_Central"/>
</dbReference>
<evidence type="ECO:0000259" key="10">
    <source>
        <dbReference type="PROSITE" id="PS51194"/>
    </source>
</evidence>
<feature type="compositionally biased region" description="Polar residues" evidence="8">
    <location>
        <begin position="628"/>
        <end position="642"/>
    </location>
</feature>
<evidence type="ECO:0000256" key="6">
    <source>
        <dbReference type="ARBA" id="ARBA00034617"/>
    </source>
</evidence>
<dbReference type="InterPro" id="IPR014001">
    <property type="entry name" value="Helicase_ATP-bd"/>
</dbReference>
<evidence type="ECO:0000256" key="5">
    <source>
        <dbReference type="ARBA" id="ARBA00023235"/>
    </source>
</evidence>
<dbReference type="SUPFAM" id="SSF52540">
    <property type="entry name" value="P-loop containing nucleoside triphosphate hydrolases"/>
    <property type="match status" value="1"/>
</dbReference>
<dbReference type="Pfam" id="PF00271">
    <property type="entry name" value="Helicase_C"/>
    <property type="match status" value="1"/>
</dbReference>
<feature type="compositionally biased region" description="Basic and acidic residues" evidence="8">
    <location>
        <begin position="659"/>
        <end position="671"/>
    </location>
</feature>
<dbReference type="EMBL" id="DS178291">
    <property type="protein sequence ID" value="EFP84707.2"/>
    <property type="molecule type" value="Genomic_DNA"/>
</dbReference>
<dbReference type="STRING" id="418459.E3KK82"/>
<evidence type="ECO:0000256" key="2">
    <source>
        <dbReference type="ARBA" id="ARBA00022741"/>
    </source>
</evidence>
<sequence length="708" mass="79535">MEGIHAPAKVQASTDEEVREKIAIQSREKYDQEPKPLQVETVLNLLRGRNTFLLAATGFGKSRISEMYLRMLPKNPHGDTIGVVVVLNPLDALGDNQVEEKVAAGFTAINLTMPNFSEEVCLDIQEGLYDFVYLSPEMFLDNEAFSNVYFSPKFQSKLALIVVDEAHMIYSWGLVEGGQKKLKTIVRHQDFSAFRPHYGSLATQLLTKNQAPLLLMSATCRPAAITAIKKNLKLLDTHIDLLRDELTRPEIRILRIPMKSSIQSCEDILQVYDPKSHIPDEQLVPSLIYSGTRVRTLQVLEVLDQARGTPGNHLNPRNSFARRYHACTGELDKKDVIDDFASGKVPVLSCTLALGMGQNWKLVRQIIHIGRGDPSLICQMIGRCGRDGRPGLAILMVETNRPNGKNSIADFPPNQVQTDEDRMDALAITPVCLRIAFSMDNLIGYIPLDFNDPLYQAEKLREELNGFAPCMCSNCMEHAGKVLVQNLPNLNKDNFTDYTLNRVALNAVATTETKRKYTINQNGPTTKKQERVRLEPLKKILQETFNNFYLNMYGESGSLVPSDLFGDLEVEAIINYFGQIQSKHDLRQVIKGEMVKGQLEVLMKSIEGYRVRGAIETNALETGAPDKPSTSSQTNLNSNPDNFTPAKRPRKNAVSPETLRQREQAAAERNKAKELKLELQKKEQEAKARRSAWHLQNMNEIKKAHGLL</sequence>
<dbReference type="GO" id="GO:0005694">
    <property type="term" value="C:chromosome"/>
    <property type="evidence" value="ECO:0000318"/>
    <property type="project" value="GO_Central"/>
</dbReference>
<name>E3KK82_PUCGT</name>
<evidence type="ECO:0000313" key="12">
    <source>
        <dbReference type="Proteomes" id="UP000008783"/>
    </source>
</evidence>
<evidence type="ECO:0000256" key="7">
    <source>
        <dbReference type="ARBA" id="ARBA00034808"/>
    </source>
</evidence>
<keyword evidence="2" id="KW-0547">Nucleotide-binding</keyword>
<comment type="catalytic activity">
    <reaction evidence="6">
        <text>Couples ATP hydrolysis with the unwinding of duplex DNA by translocating in the 3'-5' direction.</text>
        <dbReference type="EC" id="5.6.2.4"/>
    </reaction>
</comment>
<dbReference type="SMART" id="SM00490">
    <property type="entry name" value="HELICc"/>
    <property type="match status" value="1"/>
</dbReference>
<dbReference type="InterPro" id="IPR027417">
    <property type="entry name" value="P-loop_NTPase"/>
</dbReference>
<organism evidence="11 12">
    <name type="scientific">Puccinia graminis f. sp. tritici (strain CRL 75-36-700-3 / race SCCL)</name>
    <name type="common">Black stem rust fungus</name>
    <dbReference type="NCBI Taxonomy" id="418459"/>
    <lineage>
        <taxon>Eukaryota</taxon>
        <taxon>Fungi</taxon>
        <taxon>Dikarya</taxon>
        <taxon>Basidiomycota</taxon>
        <taxon>Pucciniomycotina</taxon>
        <taxon>Pucciniomycetes</taxon>
        <taxon>Pucciniales</taxon>
        <taxon>Pucciniaceae</taxon>
        <taxon>Puccinia</taxon>
    </lineage>
</organism>
<dbReference type="GO" id="GO:0000724">
    <property type="term" value="P:double-strand break repair via homologous recombination"/>
    <property type="evidence" value="ECO:0000318"/>
    <property type="project" value="GO_Central"/>
</dbReference>
<dbReference type="InterPro" id="IPR011545">
    <property type="entry name" value="DEAD/DEAH_box_helicase_dom"/>
</dbReference>
<dbReference type="HOGENOM" id="CLU_011478_1_1_1"/>
<dbReference type="PANTHER" id="PTHR13710">
    <property type="entry name" value="DNA HELICASE RECQ FAMILY MEMBER"/>
    <property type="match status" value="1"/>
</dbReference>
<dbReference type="InterPro" id="IPR001650">
    <property type="entry name" value="Helicase_C-like"/>
</dbReference>
<dbReference type="GO" id="GO:0005737">
    <property type="term" value="C:cytoplasm"/>
    <property type="evidence" value="ECO:0000318"/>
    <property type="project" value="GO_Central"/>
</dbReference>
<dbReference type="OrthoDB" id="2504946at2759"/>
<dbReference type="KEGG" id="pgr:PGTG_10866"/>
<dbReference type="PROSITE" id="PS51194">
    <property type="entry name" value="HELICASE_CTER"/>
    <property type="match status" value="1"/>
</dbReference>
<dbReference type="GO" id="GO:0003677">
    <property type="term" value="F:DNA binding"/>
    <property type="evidence" value="ECO:0007669"/>
    <property type="project" value="UniProtKB-KW"/>
</dbReference>
<feature type="region of interest" description="Disordered" evidence="8">
    <location>
        <begin position="619"/>
        <end position="671"/>
    </location>
</feature>
<dbReference type="Pfam" id="PF00270">
    <property type="entry name" value="DEAD"/>
    <property type="match status" value="1"/>
</dbReference>
<gene>
    <name evidence="11" type="ORF">PGTG_10866</name>
</gene>
<reference evidence="12" key="2">
    <citation type="journal article" date="2011" name="Proc. Natl. Acad. Sci. U.S.A.">
        <title>Obligate biotrophy features unraveled by the genomic analysis of rust fungi.</title>
        <authorList>
            <person name="Duplessis S."/>
            <person name="Cuomo C.A."/>
            <person name="Lin Y.-C."/>
            <person name="Aerts A."/>
            <person name="Tisserant E."/>
            <person name="Veneault-Fourrey C."/>
            <person name="Joly D.L."/>
            <person name="Hacquard S."/>
            <person name="Amselem J."/>
            <person name="Cantarel B.L."/>
            <person name="Chiu R."/>
            <person name="Coutinho P.M."/>
            <person name="Feau N."/>
            <person name="Field M."/>
            <person name="Frey P."/>
            <person name="Gelhaye E."/>
            <person name="Goldberg J."/>
            <person name="Grabherr M.G."/>
            <person name="Kodira C.D."/>
            <person name="Kohler A."/>
            <person name="Kuees U."/>
            <person name="Lindquist E.A."/>
            <person name="Lucas S.M."/>
            <person name="Mago R."/>
            <person name="Mauceli E."/>
            <person name="Morin E."/>
            <person name="Murat C."/>
            <person name="Pangilinan J.L."/>
            <person name="Park R."/>
            <person name="Pearson M."/>
            <person name="Quesneville H."/>
            <person name="Rouhier N."/>
            <person name="Sakthikumar S."/>
            <person name="Salamov A.A."/>
            <person name="Schmutz J."/>
            <person name="Selles B."/>
            <person name="Shapiro H."/>
            <person name="Tanguay P."/>
            <person name="Tuskan G.A."/>
            <person name="Henrissat B."/>
            <person name="Van de Peer Y."/>
            <person name="Rouze P."/>
            <person name="Ellis J.G."/>
            <person name="Dodds P.N."/>
            <person name="Schein J.E."/>
            <person name="Zhong S."/>
            <person name="Hamelin R.C."/>
            <person name="Grigoriev I.V."/>
            <person name="Szabo L.J."/>
            <person name="Martin F."/>
        </authorList>
    </citation>
    <scope>NUCLEOTIDE SEQUENCE [LARGE SCALE GENOMIC DNA]</scope>
    <source>
        <strain evidence="12">CRL 75-36-700-3 / race SCCL</strain>
    </source>
</reference>
<evidence type="ECO:0000313" key="11">
    <source>
        <dbReference type="EMBL" id="EFP84707.2"/>
    </source>
</evidence>
<dbReference type="EC" id="5.6.2.4" evidence="7"/>
<feature type="domain" description="Helicase ATP-binding" evidence="9">
    <location>
        <begin position="42"/>
        <end position="238"/>
    </location>
</feature>
<evidence type="ECO:0000256" key="1">
    <source>
        <dbReference type="ARBA" id="ARBA00005446"/>
    </source>
</evidence>
<reference key="1">
    <citation type="submission" date="2007-01" db="EMBL/GenBank/DDBJ databases">
        <title>The Genome Sequence of Puccinia graminis f. sp. tritici Strain CRL 75-36-700-3.</title>
        <authorList>
            <consortium name="The Broad Institute Genome Sequencing Platform"/>
            <person name="Birren B."/>
            <person name="Lander E."/>
            <person name="Galagan J."/>
            <person name="Nusbaum C."/>
            <person name="Devon K."/>
            <person name="Cuomo C."/>
            <person name="Jaffe D."/>
            <person name="Butler J."/>
            <person name="Alvarez P."/>
            <person name="Gnerre S."/>
            <person name="Grabherr M."/>
            <person name="Mauceli E."/>
            <person name="Brockman W."/>
            <person name="Young S."/>
            <person name="LaButti K."/>
            <person name="Sykes S."/>
            <person name="DeCaprio D."/>
            <person name="Crawford M."/>
            <person name="Koehrsen M."/>
            <person name="Engels R."/>
            <person name="Montgomery P."/>
            <person name="Pearson M."/>
            <person name="Howarth C."/>
            <person name="Larson L."/>
            <person name="White J."/>
            <person name="Zeng Q."/>
            <person name="Kodira C."/>
            <person name="Yandava C."/>
            <person name="Alvarado L."/>
            <person name="O'Leary S."/>
            <person name="Szabo L."/>
            <person name="Dean R."/>
            <person name="Schein J."/>
        </authorList>
    </citation>
    <scope>NUCLEOTIDE SEQUENCE</scope>
    <source>
        <strain>CRL 75-36-700-3</strain>
    </source>
</reference>
<keyword evidence="12" id="KW-1185">Reference proteome</keyword>
<protein>
    <recommendedName>
        <fullName evidence="7">DNA 3'-5' helicase</fullName>
        <ecNumber evidence="7">5.6.2.4</ecNumber>
    </recommendedName>
</protein>
<dbReference type="GeneID" id="10526674"/>
<proteinExistence type="inferred from homology"/>
<dbReference type="Gene3D" id="3.40.50.300">
    <property type="entry name" value="P-loop containing nucleotide triphosphate hydrolases"/>
    <property type="match status" value="2"/>
</dbReference>
<keyword evidence="3" id="KW-0067">ATP-binding</keyword>
<evidence type="ECO:0000256" key="8">
    <source>
        <dbReference type="SAM" id="MobiDB-lite"/>
    </source>
</evidence>
<evidence type="ECO:0000256" key="4">
    <source>
        <dbReference type="ARBA" id="ARBA00023125"/>
    </source>
</evidence>
<dbReference type="AlphaFoldDB" id="E3KK82"/>
<dbReference type="GO" id="GO:0005524">
    <property type="term" value="F:ATP binding"/>
    <property type="evidence" value="ECO:0007669"/>
    <property type="project" value="UniProtKB-KW"/>
</dbReference>
<keyword evidence="5" id="KW-0413">Isomerase</keyword>
<accession>E3KK82</accession>
<dbReference type="GO" id="GO:0043138">
    <property type="term" value="F:3'-5' DNA helicase activity"/>
    <property type="evidence" value="ECO:0000318"/>
    <property type="project" value="GO_Central"/>
</dbReference>
<dbReference type="PROSITE" id="PS51192">
    <property type="entry name" value="HELICASE_ATP_BIND_1"/>
    <property type="match status" value="1"/>
</dbReference>
<feature type="domain" description="Helicase C-terminal" evidence="10">
    <location>
        <begin position="267"/>
        <end position="427"/>
    </location>
</feature>
<comment type="similarity">
    <text evidence="1">Belongs to the helicase family. RecQ subfamily.</text>
</comment>
<dbReference type="GO" id="GO:0009378">
    <property type="term" value="F:four-way junction helicase activity"/>
    <property type="evidence" value="ECO:0000318"/>
    <property type="project" value="GO_Central"/>
</dbReference>
<dbReference type="VEuPathDB" id="FungiDB:PGTG_10866"/>
<dbReference type="RefSeq" id="XP_003329126.2">
    <property type="nucleotide sequence ID" value="XM_003329078.2"/>
</dbReference>